<dbReference type="InterPro" id="IPR050765">
    <property type="entry name" value="Riboflavin_Biosynth_HTPR"/>
</dbReference>
<dbReference type="InterPro" id="IPR024072">
    <property type="entry name" value="DHFR-like_dom_sf"/>
</dbReference>
<evidence type="ECO:0000259" key="1">
    <source>
        <dbReference type="Pfam" id="PF01872"/>
    </source>
</evidence>
<gene>
    <name evidence="2" type="ORF">E5344_07180</name>
</gene>
<evidence type="ECO:0000313" key="2">
    <source>
        <dbReference type="EMBL" id="TGY38159.1"/>
    </source>
</evidence>
<reference evidence="2 3" key="1">
    <citation type="submission" date="2019-04" db="EMBL/GenBank/DDBJ databases">
        <title>Microbes associate with the intestines of laboratory mice.</title>
        <authorList>
            <person name="Navarre W."/>
            <person name="Wong E."/>
            <person name="Huang K."/>
            <person name="Tropini C."/>
            <person name="Ng K."/>
            <person name="Yu B."/>
        </authorList>
    </citation>
    <scope>NUCLEOTIDE SEQUENCE [LARGE SCALE GENOMIC DNA]</scope>
    <source>
        <strain evidence="2 3">NM46_B2-13</strain>
    </source>
</reference>
<dbReference type="SUPFAM" id="SSF53597">
    <property type="entry name" value="Dihydrofolate reductase-like"/>
    <property type="match status" value="1"/>
</dbReference>
<evidence type="ECO:0000313" key="3">
    <source>
        <dbReference type="Proteomes" id="UP000309893"/>
    </source>
</evidence>
<accession>A0A4S2D8U9</accession>
<protein>
    <submittedName>
        <fullName evidence="2">Dihydrofolate reductase</fullName>
    </submittedName>
</protein>
<dbReference type="Pfam" id="PF01872">
    <property type="entry name" value="RibD_C"/>
    <property type="match status" value="1"/>
</dbReference>
<dbReference type="Gene3D" id="3.40.430.10">
    <property type="entry name" value="Dihydrofolate Reductase, subunit A"/>
    <property type="match status" value="1"/>
</dbReference>
<organism evidence="2 3">
    <name type="scientific">Microbacterium laevaniformans</name>
    <dbReference type="NCBI Taxonomy" id="36807"/>
    <lineage>
        <taxon>Bacteria</taxon>
        <taxon>Bacillati</taxon>
        <taxon>Actinomycetota</taxon>
        <taxon>Actinomycetes</taxon>
        <taxon>Micrococcales</taxon>
        <taxon>Microbacteriaceae</taxon>
        <taxon>Microbacterium</taxon>
    </lineage>
</organism>
<dbReference type="Proteomes" id="UP000309893">
    <property type="component" value="Unassembled WGS sequence"/>
</dbReference>
<dbReference type="GO" id="GO:0009231">
    <property type="term" value="P:riboflavin biosynthetic process"/>
    <property type="evidence" value="ECO:0007669"/>
    <property type="project" value="InterPro"/>
</dbReference>
<feature type="domain" description="Bacterial bifunctional deaminase-reductase C-terminal" evidence="1">
    <location>
        <begin position="21"/>
        <end position="183"/>
    </location>
</feature>
<comment type="caution">
    <text evidence="2">The sequence shown here is derived from an EMBL/GenBank/DDBJ whole genome shotgun (WGS) entry which is preliminary data.</text>
</comment>
<proteinExistence type="predicted"/>
<dbReference type="PANTHER" id="PTHR38011:SF12">
    <property type="entry name" value="BIFUNCTIONAL DEAMINASE-REDUCTASE DOMAIN PROTEIN"/>
    <property type="match status" value="1"/>
</dbReference>
<dbReference type="GO" id="GO:0008703">
    <property type="term" value="F:5-amino-6-(5-phosphoribosylamino)uracil reductase activity"/>
    <property type="evidence" value="ECO:0007669"/>
    <property type="project" value="InterPro"/>
</dbReference>
<dbReference type="PANTHER" id="PTHR38011">
    <property type="entry name" value="DIHYDROFOLATE REDUCTASE FAMILY PROTEIN (AFU_ORTHOLOGUE AFUA_8G06820)"/>
    <property type="match status" value="1"/>
</dbReference>
<sequence>MTALEAAVSEQTPTVVGMGRIIFDTAVSLDGFIADTDGSLEWLFAAAGGTDPDPDLLPSNAGALVEGATTYEWVLAAEDLLVHPERWRELYGDTPTFVFTTRALPIPAGADVTFVSGAVAAALPRIRASAGDRDIWVVGGGDLAGQFFDAGALDEIAVSVAPVTLGAGAPLLPRRIEAERLSLRSAHAAGPFARLVYDVLPPTPSFT</sequence>
<dbReference type="InterPro" id="IPR002734">
    <property type="entry name" value="RibDG_C"/>
</dbReference>
<dbReference type="EMBL" id="SRYO01000003">
    <property type="protein sequence ID" value="TGY38159.1"/>
    <property type="molecule type" value="Genomic_DNA"/>
</dbReference>
<name>A0A4S2D8U9_9MICO</name>
<dbReference type="OrthoDB" id="3427770at2"/>
<dbReference type="AlphaFoldDB" id="A0A4S2D8U9"/>